<sequence length="206" mass="22743">MRDWQAVRHAADIQYAPLQIPDQKVEIPGWLQWLGKALEAIFGPLGRWLGIAWPVFEKILLALAVVLLALLLWQVLRRLRLPRKAQAPEAAHWTPDRAAALVLLEDADRLAAEGRYDEAAHLLLQRSVGQIGAARPDWLGPASTAREITHLPGLPEGARRAFAVIAGRVERSLFALRPLGREDWTTARAAYADFALAPLPSADGAR</sequence>
<evidence type="ECO:0000313" key="3">
    <source>
        <dbReference type="Proteomes" id="UP000566813"/>
    </source>
</evidence>
<comment type="caution">
    <text evidence="2">The sequence shown here is derived from an EMBL/GenBank/DDBJ whole genome shotgun (WGS) entry which is preliminary data.</text>
</comment>
<keyword evidence="1" id="KW-1133">Transmembrane helix</keyword>
<gene>
    <name evidence="2" type="ORF">H7F51_02300</name>
</gene>
<organism evidence="2 3">
    <name type="scientific">Novosphingobium flavum</name>
    <dbReference type="NCBI Taxonomy" id="1778672"/>
    <lineage>
        <taxon>Bacteria</taxon>
        <taxon>Pseudomonadati</taxon>
        <taxon>Pseudomonadota</taxon>
        <taxon>Alphaproteobacteria</taxon>
        <taxon>Sphingomonadales</taxon>
        <taxon>Sphingomonadaceae</taxon>
        <taxon>Novosphingobium</taxon>
    </lineage>
</organism>
<keyword evidence="3" id="KW-1185">Reference proteome</keyword>
<protein>
    <recommendedName>
        <fullName evidence="4">DUF4129 domain-containing protein</fullName>
    </recommendedName>
</protein>
<name>A0A7X1FP80_9SPHN</name>
<dbReference type="AlphaFoldDB" id="A0A7X1FP80"/>
<proteinExistence type="predicted"/>
<evidence type="ECO:0000313" key="2">
    <source>
        <dbReference type="EMBL" id="MBC2664343.1"/>
    </source>
</evidence>
<dbReference type="Proteomes" id="UP000566813">
    <property type="component" value="Unassembled WGS sequence"/>
</dbReference>
<keyword evidence="1" id="KW-0812">Transmembrane</keyword>
<keyword evidence="1" id="KW-0472">Membrane</keyword>
<feature type="transmembrane region" description="Helical" evidence="1">
    <location>
        <begin position="59"/>
        <end position="76"/>
    </location>
</feature>
<accession>A0A7X1FP80</accession>
<evidence type="ECO:0008006" key="4">
    <source>
        <dbReference type="Google" id="ProtNLM"/>
    </source>
</evidence>
<reference evidence="2 3" key="1">
    <citation type="submission" date="2020-08" db="EMBL/GenBank/DDBJ databases">
        <title>The genome sequence of type strain Novosphingobium flavum NBRC 111647.</title>
        <authorList>
            <person name="Liu Y."/>
        </authorList>
    </citation>
    <scope>NUCLEOTIDE SEQUENCE [LARGE SCALE GENOMIC DNA]</scope>
    <source>
        <strain evidence="2 3">NBRC 111647</strain>
    </source>
</reference>
<evidence type="ECO:0000256" key="1">
    <source>
        <dbReference type="SAM" id="Phobius"/>
    </source>
</evidence>
<dbReference type="EMBL" id="JACLAW010000002">
    <property type="protein sequence ID" value="MBC2664343.1"/>
    <property type="molecule type" value="Genomic_DNA"/>
</dbReference>